<dbReference type="SMART" id="SM00332">
    <property type="entry name" value="PP2Cc"/>
    <property type="match status" value="1"/>
</dbReference>
<dbReference type="GO" id="GO:0016301">
    <property type="term" value="F:kinase activity"/>
    <property type="evidence" value="ECO:0007669"/>
    <property type="project" value="UniProtKB-KW"/>
</dbReference>
<keyword evidence="4" id="KW-1185">Reference proteome</keyword>
<dbReference type="EMBL" id="NCKU01008849">
    <property type="protein sequence ID" value="RWS01643.1"/>
    <property type="molecule type" value="Genomic_DNA"/>
</dbReference>
<protein>
    <submittedName>
        <fullName evidence="2">Kinase-associated protein phosphatase 1-like protein</fullName>
    </submittedName>
</protein>
<organism evidence="2 4">
    <name type="scientific">Dinothrombium tinctorium</name>
    <dbReference type="NCBI Taxonomy" id="1965070"/>
    <lineage>
        <taxon>Eukaryota</taxon>
        <taxon>Metazoa</taxon>
        <taxon>Ecdysozoa</taxon>
        <taxon>Arthropoda</taxon>
        <taxon>Chelicerata</taxon>
        <taxon>Arachnida</taxon>
        <taxon>Acari</taxon>
        <taxon>Acariformes</taxon>
        <taxon>Trombidiformes</taxon>
        <taxon>Prostigmata</taxon>
        <taxon>Anystina</taxon>
        <taxon>Parasitengona</taxon>
        <taxon>Trombidioidea</taxon>
        <taxon>Trombidiidae</taxon>
        <taxon>Dinothrombium</taxon>
    </lineage>
</organism>
<dbReference type="PROSITE" id="PS51746">
    <property type="entry name" value="PPM_2"/>
    <property type="match status" value="1"/>
</dbReference>
<reference evidence="2" key="2">
    <citation type="submission" date="2018-11" db="EMBL/GenBank/DDBJ databases">
        <title>Trombidioid mite genomics.</title>
        <authorList>
            <person name="Dong X."/>
        </authorList>
    </citation>
    <scope>NUCLEOTIDE SEQUENCE</scope>
    <source>
        <strain evidence="2">UoL-WK</strain>
    </source>
</reference>
<dbReference type="Pfam" id="PF00481">
    <property type="entry name" value="PP2C"/>
    <property type="match status" value="1"/>
</dbReference>
<evidence type="ECO:0000313" key="2">
    <source>
        <dbReference type="EMBL" id="RWS01643.1"/>
    </source>
</evidence>
<dbReference type="GO" id="GO:0004722">
    <property type="term" value="F:protein serine/threonine phosphatase activity"/>
    <property type="evidence" value="ECO:0007669"/>
    <property type="project" value="InterPro"/>
</dbReference>
<evidence type="ECO:0000313" key="4">
    <source>
        <dbReference type="Proteomes" id="UP000285301"/>
    </source>
</evidence>
<dbReference type="PANTHER" id="PTHR13832:SF827">
    <property type="entry name" value="PROTEIN PHOSPHATASE 1L"/>
    <property type="match status" value="1"/>
</dbReference>
<name>A0A3S4QCG4_9ACAR</name>
<dbReference type="PANTHER" id="PTHR13832">
    <property type="entry name" value="PROTEIN PHOSPHATASE 2C"/>
    <property type="match status" value="1"/>
</dbReference>
<dbReference type="InterPro" id="IPR001932">
    <property type="entry name" value="PPM-type_phosphatase-like_dom"/>
</dbReference>
<evidence type="ECO:0000313" key="3">
    <source>
        <dbReference type="EMBL" id="RWS02262.1"/>
    </source>
</evidence>
<proteinExistence type="predicted"/>
<keyword evidence="2" id="KW-0418">Kinase</keyword>
<feature type="domain" description="PPM-type phosphatase" evidence="1">
    <location>
        <begin position="37"/>
        <end position="282"/>
    </location>
</feature>
<gene>
    <name evidence="3" type="ORF">B4U79_18508</name>
    <name evidence="2" type="ORF">B4U79_18544</name>
</gene>
<dbReference type="AlphaFoldDB" id="A0A3S4QCG4"/>
<comment type="caution">
    <text evidence="2">The sequence shown here is derived from an EMBL/GenBank/DDBJ whole genome shotgun (WGS) entry which is preliminary data.</text>
</comment>
<dbReference type="Proteomes" id="UP000285301">
    <property type="component" value="Unassembled WGS sequence"/>
</dbReference>
<sequence>ILELPLDRMLFQSKPIRVSLLEHPFTFWSEDSFGCLNVKILQLIGDKQTQEDGFFNFFYNNYFIVGICDGHNGSNCVDYICQNFERLYINNSSKFKSMSEIFRHIFIQLDTIFIENEFYDGVVVSIFVYHTKSKLSYVAQLGDTTVLLFDSNFFEIFHSEKHDTKNPNEIVRFTNNSQVLNLPYSKDFGLMPTRVLGSTHIKQPSLKRELDPLCPIPQVNTISNASFALLATDGITDLINCAEISKIVQNERCIIKSVEIIFEHCKKFTVFKDNQTLIGVNLLKYE</sequence>
<dbReference type="SUPFAM" id="SSF81606">
    <property type="entry name" value="PP2C-like"/>
    <property type="match status" value="1"/>
</dbReference>
<dbReference type="STRING" id="1965070.A0A3S4QCG4"/>
<dbReference type="InterPro" id="IPR015655">
    <property type="entry name" value="PP2C"/>
</dbReference>
<evidence type="ECO:0000259" key="1">
    <source>
        <dbReference type="PROSITE" id="PS51746"/>
    </source>
</evidence>
<dbReference type="InterPro" id="IPR036457">
    <property type="entry name" value="PPM-type-like_dom_sf"/>
</dbReference>
<reference evidence="2 4" key="1">
    <citation type="journal article" date="2018" name="Gigascience">
        <title>Genomes of trombidid mites reveal novel predicted allergens and laterally-transferred genes associated with secondary metabolism.</title>
        <authorList>
            <person name="Dong X."/>
            <person name="Chaisiri K."/>
            <person name="Xia D."/>
            <person name="Armstrong S.D."/>
            <person name="Fang Y."/>
            <person name="Donnelly M.J."/>
            <person name="Kadowaki T."/>
            <person name="McGarry J.W."/>
            <person name="Darby A.C."/>
            <person name="Makepeace B.L."/>
        </authorList>
    </citation>
    <scope>NUCLEOTIDE SEQUENCE [LARGE SCALE GENOMIC DNA]</scope>
    <source>
        <strain evidence="2">UoL-WK</strain>
    </source>
</reference>
<dbReference type="OrthoDB" id="416093at2759"/>
<keyword evidence="2" id="KW-0808">Transferase</keyword>
<feature type="non-terminal residue" evidence="2">
    <location>
        <position position="1"/>
    </location>
</feature>
<dbReference type="EMBL" id="NCKU01007941">
    <property type="protein sequence ID" value="RWS02262.1"/>
    <property type="molecule type" value="Genomic_DNA"/>
</dbReference>
<accession>A0A3S4QCG4</accession>
<dbReference type="Gene3D" id="3.60.40.10">
    <property type="entry name" value="PPM-type phosphatase domain"/>
    <property type="match status" value="1"/>
</dbReference>